<dbReference type="GO" id="GO:0097367">
    <property type="term" value="F:carbohydrate derivative binding"/>
    <property type="evidence" value="ECO:0007669"/>
    <property type="project" value="InterPro"/>
</dbReference>
<protein>
    <recommendedName>
        <fullName evidence="1 5">Glucose-6-phosphate isomerase</fullName>
        <ecNumber evidence="1 5">5.3.1.9</ecNumber>
    </recommendedName>
</protein>
<comment type="similarity">
    <text evidence="5">Belongs to the GPI family.</text>
</comment>
<reference evidence="6 7" key="1">
    <citation type="journal article" date="2015" name="Nature">
        <title>rRNA introns, odd ribosomes, and small enigmatic genomes across a large radiation of phyla.</title>
        <authorList>
            <person name="Brown C.T."/>
            <person name="Hug L.A."/>
            <person name="Thomas B.C."/>
            <person name="Sharon I."/>
            <person name="Castelle C.J."/>
            <person name="Singh A."/>
            <person name="Wilkins M.J."/>
            <person name="Williams K.H."/>
            <person name="Banfield J.F."/>
        </authorList>
    </citation>
    <scope>NUCLEOTIDE SEQUENCE [LARGE SCALE GENOMIC DNA]</scope>
</reference>
<keyword evidence="2 5" id="KW-0312">Gluconeogenesis</keyword>
<dbReference type="PRINTS" id="PR00662">
    <property type="entry name" value="G6PISOMERASE"/>
</dbReference>
<dbReference type="InterPro" id="IPR001672">
    <property type="entry name" value="G6P_Isomerase"/>
</dbReference>
<dbReference type="PANTHER" id="PTHR11469">
    <property type="entry name" value="GLUCOSE-6-PHOSPHATE ISOMERASE"/>
    <property type="match status" value="1"/>
</dbReference>
<evidence type="ECO:0000313" key="7">
    <source>
        <dbReference type="Proteomes" id="UP000034504"/>
    </source>
</evidence>
<dbReference type="AlphaFoldDB" id="A0A0G1NJU4"/>
<sequence length="389" mass="43074">MQVDYSTNAQEFHSANEHAGQLDGLRLAMFSKVDGKFSSPEDFLSLPFSDYSSTSGLILQPYDHILFIGIGGSSLGPKAVYDALFGYFDIVSPARLPKVHFLENVDKAYIDALMASIKGKRVAVVVACKSGKTYETNKNLAYLYSKYQNVINPNAVFVVATEGNAMWEWGRVNGAKLLKIPASVSGRFQVFAVYNLVMIKLCGLDDQAFLAGAREAIERFMDGSSDYYKHMCGFRYSFFRNNFLSDVYFAFDGRLKSLVEWAVSITAESLGKPGGGIFPVANVGSRDCHSTLQLYVEGPKDKFTYFLSLSGTDADNTATLVAVKKAYNELHIPFVHYVLDSSSQQKLLRELGEYMQAKIIETVLLGGLMGVNPYNQPGVELYKKYLVAT</sequence>
<dbReference type="GO" id="GO:0051156">
    <property type="term" value="P:glucose 6-phosphate metabolic process"/>
    <property type="evidence" value="ECO:0007669"/>
    <property type="project" value="TreeGrafter"/>
</dbReference>
<dbReference type="UniPathway" id="UPA00109">
    <property type="reaction ID" value="UER00181"/>
</dbReference>
<comment type="catalytic activity">
    <reaction evidence="5">
        <text>alpha-D-glucose 6-phosphate = beta-D-fructose 6-phosphate</text>
        <dbReference type="Rhea" id="RHEA:11816"/>
        <dbReference type="ChEBI" id="CHEBI:57634"/>
        <dbReference type="ChEBI" id="CHEBI:58225"/>
        <dbReference type="EC" id="5.3.1.9"/>
    </reaction>
</comment>
<evidence type="ECO:0000256" key="1">
    <source>
        <dbReference type="ARBA" id="ARBA00011952"/>
    </source>
</evidence>
<dbReference type="InterPro" id="IPR018189">
    <property type="entry name" value="Phosphoglucose_isomerase_CS"/>
</dbReference>
<keyword evidence="3 5" id="KW-0324">Glycolysis</keyword>
<dbReference type="InterPro" id="IPR035482">
    <property type="entry name" value="SIS_PGI_2"/>
</dbReference>
<dbReference type="PROSITE" id="PS00174">
    <property type="entry name" value="P_GLUCOSE_ISOMERASE_2"/>
    <property type="match status" value="1"/>
</dbReference>
<dbReference type="EC" id="5.3.1.9" evidence="1 5"/>
<dbReference type="Pfam" id="PF00342">
    <property type="entry name" value="PGI"/>
    <property type="match status" value="1"/>
</dbReference>
<evidence type="ECO:0000256" key="5">
    <source>
        <dbReference type="RuleBase" id="RU000612"/>
    </source>
</evidence>
<organism evidence="6 7">
    <name type="scientific">candidate division WWE3 bacterium GW2011_GWC2_44_9</name>
    <dbReference type="NCBI Taxonomy" id="1619125"/>
    <lineage>
        <taxon>Bacteria</taxon>
        <taxon>Katanobacteria</taxon>
    </lineage>
</organism>
<dbReference type="GO" id="GO:0005829">
    <property type="term" value="C:cytosol"/>
    <property type="evidence" value="ECO:0007669"/>
    <property type="project" value="TreeGrafter"/>
</dbReference>
<keyword evidence="4 5" id="KW-0413">Isomerase</keyword>
<dbReference type="GO" id="GO:0048029">
    <property type="term" value="F:monosaccharide binding"/>
    <property type="evidence" value="ECO:0007669"/>
    <property type="project" value="TreeGrafter"/>
</dbReference>
<evidence type="ECO:0000256" key="4">
    <source>
        <dbReference type="ARBA" id="ARBA00023235"/>
    </source>
</evidence>
<accession>A0A0G1NJU4</accession>
<dbReference type="GO" id="GO:0004347">
    <property type="term" value="F:glucose-6-phosphate isomerase activity"/>
    <property type="evidence" value="ECO:0007669"/>
    <property type="project" value="UniProtKB-EC"/>
</dbReference>
<evidence type="ECO:0000256" key="2">
    <source>
        <dbReference type="ARBA" id="ARBA00022432"/>
    </source>
</evidence>
<dbReference type="Proteomes" id="UP000034504">
    <property type="component" value="Unassembled WGS sequence"/>
</dbReference>
<evidence type="ECO:0000313" key="6">
    <source>
        <dbReference type="EMBL" id="KKT84469.1"/>
    </source>
</evidence>
<dbReference type="CDD" id="cd05016">
    <property type="entry name" value="SIS_PGI_2"/>
    <property type="match status" value="1"/>
</dbReference>
<dbReference type="GO" id="GO:0006096">
    <property type="term" value="P:glycolytic process"/>
    <property type="evidence" value="ECO:0007669"/>
    <property type="project" value="UniProtKB-UniPathway"/>
</dbReference>
<comment type="pathway">
    <text evidence="5">Carbohydrate degradation; glycolysis; D-glyceraldehyde 3-phosphate and glycerone phosphate from D-glucose: step 2/4.</text>
</comment>
<dbReference type="InterPro" id="IPR046348">
    <property type="entry name" value="SIS_dom_sf"/>
</dbReference>
<dbReference type="PROSITE" id="PS51463">
    <property type="entry name" value="P_GLUCOSE_ISOMERASE_3"/>
    <property type="match status" value="1"/>
</dbReference>
<comment type="caution">
    <text evidence="6">The sequence shown here is derived from an EMBL/GenBank/DDBJ whole genome shotgun (WGS) entry which is preliminary data.</text>
</comment>
<gene>
    <name evidence="6" type="ORF">UW82_C0021G0011</name>
</gene>
<evidence type="ECO:0000256" key="3">
    <source>
        <dbReference type="ARBA" id="ARBA00023152"/>
    </source>
</evidence>
<name>A0A0G1NJU4_UNCKA</name>
<dbReference type="PANTHER" id="PTHR11469:SF1">
    <property type="entry name" value="GLUCOSE-6-PHOSPHATE ISOMERASE"/>
    <property type="match status" value="1"/>
</dbReference>
<dbReference type="GO" id="GO:0006094">
    <property type="term" value="P:gluconeogenesis"/>
    <property type="evidence" value="ECO:0007669"/>
    <property type="project" value="UniProtKB-KW"/>
</dbReference>
<dbReference type="SUPFAM" id="SSF53697">
    <property type="entry name" value="SIS domain"/>
    <property type="match status" value="1"/>
</dbReference>
<proteinExistence type="inferred from homology"/>
<dbReference type="PATRIC" id="fig|1619125.3.peg.461"/>
<dbReference type="EMBL" id="LCJU01000021">
    <property type="protein sequence ID" value="KKT84469.1"/>
    <property type="molecule type" value="Genomic_DNA"/>
</dbReference>
<dbReference type="Gene3D" id="3.40.50.10490">
    <property type="entry name" value="Glucose-6-phosphate isomerase like protein, domain 1"/>
    <property type="match status" value="2"/>
</dbReference>